<dbReference type="Proteomes" id="UP000528824">
    <property type="component" value="Unassembled WGS sequence"/>
</dbReference>
<dbReference type="GO" id="GO:0016740">
    <property type="term" value="F:transferase activity"/>
    <property type="evidence" value="ECO:0007669"/>
    <property type="project" value="UniProtKB-KW"/>
</dbReference>
<name>A0A7W8XCM0_9HYPH</name>
<keyword evidence="1" id="KW-0808">Transferase</keyword>
<dbReference type="Gene3D" id="3.40.630.30">
    <property type="match status" value="1"/>
</dbReference>
<dbReference type="EMBL" id="JACHBC010000001">
    <property type="protein sequence ID" value="MBB5558606.1"/>
    <property type="molecule type" value="Genomic_DNA"/>
</dbReference>
<comment type="caution">
    <text evidence="1">The sequence shown here is derived from an EMBL/GenBank/DDBJ whole genome shotgun (WGS) entry which is preliminary data.</text>
</comment>
<evidence type="ECO:0000313" key="2">
    <source>
        <dbReference type="Proteomes" id="UP000528824"/>
    </source>
</evidence>
<keyword evidence="2" id="KW-1185">Reference proteome</keyword>
<proteinExistence type="predicted"/>
<dbReference type="AlphaFoldDB" id="A0A7W8XCM0"/>
<protein>
    <submittedName>
        <fullName evidence="1">RimJ/RimL family protein N-acetyltransferase</fullName>
    </submittedName>
</protein>
<reference evidence="1 2" key="1">
    <citation type="submission" date="2020-08" db="EMBL/GenBank/DDBJ databases">
        <title>Genomic Encyclopedia of Type Strains, Phase IV (KMG-V): Genome sequencing to study the core and pangenomes of soil and plant-associated prokaryotes.</title>
        <authorList>
            <person name="Whitman W."/>
        </authorList>
    </citation>
    <scope>NUCLEOTIDE SEQUENCE [LARGE SCALE GENOMIC DNA]</scope>
    <source>
        <strain evidence="1 2">SEMIA 4034</strain>
    </source>
</reference>
<evidence type="ECO:0000313" key="1">
    <source>
        <dbReference type="EMBL" id="MBB5558606.1"/>
    </source>
</evidence>
<sequence>MSGTGAITLRTERLILREPEIDDFKAYARLMASPRSAGMAARSICGRRGGCSATTWRSGSFSGMGL</sequence>
<organism evidence="1 2">
    <name type="scientific">Rhizobium lentis</name>
    <dbReference type="NCBI Taxonomy" id="1138194"/>
    <lineage>
        <taxon>Bacteria</taxon>
        <taxon>Pseudomonadati</taxon>
        <taxon>Pseudomonadota</taxon>
        <taxon>Alphaproteobacteria</taxon>
        <taxon>Hyphomicrobiales</taxon>
        <taxon>Rhizobiaceae</taxon>
        <taxon>Rhizobium/Agrobacterium group</taxon>
        <taxon>Rhizobium</taxon>
    </lineage>
</organism>
<gene>
    <name evidence="1" type="ORF">GGI59_000233</name>
</gene>
<accession>A0A7W8XCM0</accession>